<keyword evidence="9 11" id="KW-0482">Metalloprotease</keyword>
<proteinExistence type="inferred from homology"/>
<keyword evidence="6 11" id="KW-0378">Hydrolase</keyword>
<organism evidence="15 16">
    <name type="scientific">Tepidiphilus baoligensis</name>
    <dbReference type="NCBI Taxonomy" id="2698687"/>
    <lineage>
        <taxon>Bacteria</taxon>
        <taxon>Pseudomonadati</taxon>
        <taxon>Pseudomonadota</taxon>
        <taxon>Hydrogenophilia</taxon>
        <taxon>Hydrogenophilales</taxon>
        <taxon>Hydrogenophilaceae</taxon>
        <taxon>Tepidiphilus</taxon>
    </lineage>
</organism>
<keyword evidence="16" id="KW-1185">Reference proteome</keyword>
<evidence type="ECO:0000256" key="10">
    <source>
        <dbReference type="ARBA" id="ARBA00023136"/>
    </source>
</evidence>
<feature type="domain" description="Peptidase M48" evidence="14">
    <location>
        <begin position="80"/>
        <end position="283"/>
    </location>
</feature>
<sequence length="320" mass="35121">MTQRIDPHLWQRHAWMNRLQTAVLVVVLATLLATVGWLLWGNDGILYMLVFCAVSLVLQPLAGPELVLRLYRAQPIAPGEAPELHAVVERLAARANLPCVPRLYFVDTPIVNAFSVGSRNDAAIALTSGLLARLDLRQITGVLAHEVAHIAHGDVRVMSLADSLTRMTSVLSLTGQLLLLVNLPLLLVGAAVVNWLAVGLLIFAPHIAMLVQLGLSRVREFDADLAAVALTDDPEGLASALMAIERVQRGWRAWLFPGWGSPEPSWLRTHPATEDRVRRLLELARRAPPSEQDHDDTPPFIASSSSGRTPRYRPGSGLWY</sequence>
<dbReference type="PANTHER" id="PTHR43221:SF1">
    <property type="entry name" value="PROTEASE HTPX"/>
    <property type="match status" value="1"/>
</dbReference>
<name>A0ABX1QM42_9PROT</name>
<keyword evidence="10 13" id="KW-0472">Membrane</keyword>
<evidence type="ECO:0000313" key="15">
    <source>
        <dbReference type="EMBL" id="NMH16481.1"/>
    </source>
</evidence>
<dbReference type="CDD" id="cd07339">
    <property type="entry name" value="M48B_HtpX_like"/>
    <property type="match status" value="1"/>
</dbReference>
<keyword evidence="3 11" id="KW-0645">Protease</keyword>
<evidence type="ECO:0000256" key="7">
    <source>
        <dbReference type="ARBA" id="ARBA00022833"/>
    </source>
</evidence>
<gene>
    <name evidence="15" type="ORF">GV368_05040</name>
</gene>
<evidence type="ECO:0000313" key="16">
    <source>
        <dbReference type="Proteomes" id="UP000669605"/>
    </source>
</evidence>
<dbReference type="EMBL" id="JAAAUB010000005">
    <property type="protein sequence ID" value="NMH16481.1"/>
    <property type="molecule type" value="Genomic_DNA"/>
</dbReference>
<evidence type="ECO:0000256" key="2">
    <source>
        <dbReference type="ARBA" id="ARBA00022475"/>
    </source>
</evidence>
<reference evidence="15 16" key="1">
    <citation type="journal article" date="2020" name="Curr. Microbiol.">
        <title>Tepidiphilus baoligensis sp. nov., a Novel Bacterium of the Family Hydrogenophilaceae Isolated from an Oil Reservoir.</title>
        <authorList>
            <person name="Zhang X."/>
            <person name="Wang G."/>
            <person name="Ma X."/>
            <person name="Yu J."/>
            <person name="You J."/>
            <person name="Xue Y."/>
            <person name="Ma Y."/>
        </authorList>
    </citation>
    <scope>NUCLEOTIDE SEQUENCE [LARGE SCALE GENOMIC DNA]</scope>
    <source>
        <strain evidence="15 16">B18-69</strain>
    </source>
</reference>
<evidence type="ECO:0000256" key="13">
    <source>
        <dbReference type="SAM" id="Phobius"/>
    </source>
</evidence>
<comment type="caution">
    <text evidence="15">The sequence shown here is derived from an EMBL/GenBank/DDBJ whole genome shotgun (WGS) entry which is preliminary data.</text>
</comment>
<evidence type="ECO:0000256" key="8">
    <source>
        <dbReference type="ARBA" id="ARBA00022989"/>
    </source>
</evidence>
<dbReference type="PANTHER" id="PTHR43221">
    <property type="entry name" value="PROTEASE HTPX"/>
    <property type="match status" value="1"/>
</dbReference>
<evidence type="ECO:0000256" key="12">
    <source>
        <dbReference type="SAM" id="MobiDB-lite"/>
    </source>
</evidence>
<evidence type="ECO:0000259" key="14">
    <source>
        <dbReference type="Pfam" id="PF01435"/>
    </source>
</evidence>
<keyword evidence="8 13" id="KW-1133">Transmembrane helix</keyword>
<accession>A0ABX1QM42</accession>
<protein>
    <submittedName>
        <fullName evidence="15">M48 family metalloprotease</fullName>
    </submittedName>
</protein>
<dbReference type="Pfam" id="PF01435">
    <property type="entry name" value="Peptidase_M48"/>
    <property type="match status" value="1"/>
</dbReference>
<evidence type="ECO:0000256" key="3">
    <source>
        <dbReference type="ARBA" id="ARBA00022670"/>
    </source>
</evidence>
<dbReference type="InterPro" id="IPR001915">
    <property type="entry name" value="Peptidase_M48"/>
</dbReference>
<evidence type="ECO:0000256" key="1">
    <source>
        <dbReference type="ARBA" id="ARBA00004651"/>
    </source>
</evidence>
<keyword evidence="7 11" id="KW-0862">Zinc</keyword>
<evidence type="ECO:0000256" key="9">
    <source>
        <dbReference type="ARBA" id="ARBA00023049"/>
    </source>
</evidence>
<feature type="transmembrane region" description="Helical" evidence="13">
    <location>
        <begin position="170"/>
        <end position="189"/>
    </location>
</feature>
<comment type="subcellular location">
    <subcellularLocation>
        <location evidence="1">Cell membrane</location>
        <topology evidence="1">Multi-pass membrane protein</topology>
    </subcellularLocation>
</comment>
<feature type="transmembrane region" description="Helical" evidence="13">
    <location>
        <begin position="21"/>
        <end position="39"/>
    </location>
</feature>
<keyword evidence="2" id="KW-1003">Cell membrane</keyword>
<keyword evidence="5" id="KW-0479">Metal-binding</keyword>
<comment type="cofactor">
    <cofactor evidence="11">
        <name>Zn(2+)</name>
        <dbReference type="ChEBI" id="CHEBI:29105"/>
    </cofactor>
    <text evidence="11">Binds 1 zinc ion per subunit.</text>
</comment>
<dbReference type="InterPro" id="IPR050083">
    <property type="entry name" value="HtpX_protease"/>
</dbReference>
<evidence type="ECO:0000256" key="5">
    <source>
        <dbReference type="ARBA" id="ARBA00022723"/>
    </source>
</evidence>
<evidence type="ECO:0000256" key="4">
    <source>
        <dbReference type="ARBA" id="ARBA00022692"/>
    </source>
</evidence>
<comment type="similarity">
    <text evidence="11">Belongs to the peptidase M48 family.</text>
</comment>
<dbReference type="RefSeq" id="WP_169115726.1">
    <property type="nucleotide sequence ID" value="NZ_JAAAUB010000005.1"/>
</dbReference>
<dbReference type="GO" id="GO:0008237">
    <property type="term" value="F:metallopeptidase activity"/>
    <property type="evidence" value="ECO:0007669"/>
    <property type="project" value="UniProtKB-KW"/>
</dbReference>
<dbReference type="Proteomes" id="UP000669605">
    <property type="component" value="Unassembled WGS sequence"/>
</dbReference>
<feature type="transmembrane region" description="Helical" evidence="13">
    <location>
        <begin position="45"/>
        <end position="62"/>
    </location>
</feature>
<keyword evidence="4 13" id="KW-0812">Transmembrane</keyword>
<evidence type="ECO:0000256" key="11">
    <source>
        <dbReference type="RuleBase" id="RU003983"/>
    </source>
</evidence>
<dbReference type="Gene3D" id="3.30.2010.10">
    <property type="entry name" value="Metalloproteases ('zincins'), catalytic domain"/>
    <property type="match status" value="1"/>
</dbReference>
<evidence type="ECO:0000256" key="6">
    <source>
        <dbReference type="ARBA" id="ARBA00022801"/>
    </source>
</evidence>
<feature type="region of interest" description="Disordered" evidence="12">
    <location>
        <begin position="286"/>
        <end position="320"/>
    </location>
</feature>